<evidence type="ECO:0000256" key="12">
    <source>
        <dbReference type="ARBA" id="ARBA00023139"/>
    </source>
</evidence>
<keyword evidence="6 15" id="KW-0812">Transmembrane</keyword>
<organism evidence="18 19">
    <name type="scientific">Falsirhodobacter algicola</name>
    <dbReference type="NCBI Taxonomy" id="2692330"/>
    <lineage>
        <taxon>Bacteria</taxon>
        <taxon>Pseudomonadati</taxon>
        <taxon>Pseudomonadota</taxon>
        <taxon>Alphaproteobacteria</taxon>
        <taxon>Rhodobacterales</taxon>
        <taxon>Paracoccaceae</taxon>
        <taxon>Falsirhodobacter</taxon>
    </lineage>
</organism>
<comment type="subcellular location">
    <subcellularLocation>
        <location evidence="1">Cell membrane</location>
        <topology evidence="1">Multi-pass membrane protein</topology>
    </subcellularLocation>
</comment>
<keyword evidence="7" id="KW-0732">Signal</keyword>
<dbReference type="InterPro" id="IPR011759">
    <property type="entry name" value="Cyt_c_oxidase_su2_TM_dom"/>
</dbReference>
<feature type="domain" description="Cytochrome oxidase subunit II transmembrane region profile" evidence="17">
    <location>
        <begin position="73"/>
        <end position="170"/>
    </location>
</feature>
<dbReference type="InterPro" id="IPR002429">
    <property type="entry name" value="CcO_II-like_C"/>
</dbReference>
<dbReference type="InterPro" id="IPR006333">
    <property type="entry name" value="Cyt_o_ubiquinol_oxidase_su2"/>
</dbReference>
<keyword evidence="11 15" id="KW-0472">Membrane</keyword>
<evidence type="ECO:0000259" key="17">
    <source>
        <dbReference type="PROSITE" id="PS50999"/>
    </source>
</evidence>
<evidence type="ECO:0000256" key="8">
    <source>
        <dbReference type="ARBA" id="ARBA00022982"/>
    </source>
</evidence>
<evidence type="ECO:0000256" key="10">
    <source>
        <dbReference type="ARBA" id="ARBA00023002"/>
    </source>
</evidence>
<keyword evidence="12" id="KW-0564">Palmitate</keyword>
<dbReference type="Gene3D" id="2.60.40.420">
    <property type="entry name" value="Cupredoxins - blue copper proteins"/>
    <property type="match status" value="1"/>
</dbReference>
<dbReference type="SUPFAM" id="SSF81464">
    <property type="entry name" value="Cytochrome c oxidase subunit II-like, transmembrane region"/>
    <property type="match status" value="1"/>
</dbReference>
<dbReference type="PANTHER" id="PTHR22888">
    <property type="entry name" value="CYTOCHROME C OXIDASE, SUBUNIT II"/>
    <property type="match status" value="1"/>
</dbReference>
<reference evidence="18" key="1">
    <citation type="submission" date="2020-01" db="EMBL/GenBank/DDBJ databases">
        <authorList>
            <person name="Yang Y."/>
            <person name="Kwon Y.M."/>
        </authorList>
    </citation>
    <scope>NUCLEOTIDE SEQUENCE</scope>
    <source>
        <strain evidence="18">PG104</strain>
    </source>
</reference>
<evidence type="ECO:0000256" key="7">
    <source>
        <dbReference type="ARBA" id="ARBA00022729"/>
    </source>
</evidence>
<dbReference type="InterPro" id="IPR045187">
    <property type="entry name" value="CcO_II"/>
</dbReference>
<keyword evidence="4" id="KW-1003">Cell membrane</keyword>
<protein>
    <recommendedName>
        <fullName evidence="14">Ubiquinol oxidase polypeptide II</fullName>
    </recommendedName>
</protein>
<name>A0A8J8SKM0_9RHOB</name>
<dbReference type="PROSITE" id="PS50857">
    <property type="entry name" value="COX2_CUA"/>
    <property type="match status" value="1"/>
</dbReference>
<dbReference type="InterPro" id="IPR010514">
    <property type="entry name" value="COX_ARM"/>
</dbReference>
<evidence type="ECO:0000256" key="9">
    <source>
        <dbReference type="ARBA" id="ARBA00022989"/>
    </source>
</evidence>
<evidence type="ECO:0000256" key="15">
    <source>
        <dbReference type="SAM" id="Phobius"/>
    </source>
</evidence>
<evidence type="ECO:0000313" key="18">
    <source>
        <dbReference type="EMBL" id="QUS36100.1"/>
    </source>
</evidence>
<evidence type="ECO:0000313" key="19">
    <source>
        <dbReference type="Proteomes" id="UP000679284"/>
    </source>
</evidence>
<keyword evidence="9 15" id="KW-1133">Transmembrane helix</keyword>
<keyword evidence="19" id="KW-1185">Reference proteome</keyword>
<dbReference type="GO" id="GO:0004129">
    <property type="term" value="F:cytochrome-c oxidase activity"/>
    <property type="evidence" value="ECO:0007669"/>
    <property type="project" value="InterPro"/>
</dbReference>
<keyword evidence="13" id="KW-0449">Lipoprotein</keyword>
<dbReference type="EMBL" id="CP047289">
    <property type="protein sequence ID" value="QUS36100.1"/>
    <property type="molecule type" value="Genomic_DNA"/>
</dbReference>
<dbReference type="InterPro" id="IPR034227">
    <property type="entry name" value="CuRO_UO_II"/>
</dbReference>
<evidence type="ECO:0000256" key="1">
    <source>
        <dbReference type="ARBA" id="ARBA00004651"/>
    </source>
</evidence>
<dbReference type="CDD" id="cd04212">
    <property type="entry name" value="CuRO_UO_II"/>
    <property type="match status" value="1"/>
</dbReference>
<dbReference type="PANTHER" id="PTHR22888:SF18">
    <property type="entry name" value="CYTOCHROME BO(3) UBIQUINOL OXIDASE SUBUNIT 2"/>
    <property type="match status" value="1"/>
</dbReference>
<sequence>MQGCSRAQLHSIAWFAVCLYCIRLGIGQIVQCCRSGFGFIAGPYNATSAISPTIPNGFAVKSFRLAALAPLALIAACKPVVLSPAGDVAAQQRDVLVISTLLMLLIIIPVIALVGFFAWKYRESNKDAEYDPEFHHSTRLELVIWSAPLLIIICLGALTWVGTHLLDPYRPLDRIAADQPIEEDYEPLRVQVVAMDWKWMFIYPEYGIATINEVATPVDRPVEFSITATSVMNAFYIPAMAGMIYAMPAMETKLNGVMNHEGVYEGFSAHYSGHGFSHMRFETHVLSEDGFNDWVDSVRAQGAPLDRDLYAQLEQPSENVPVSYYNSVEPGLWHAIVNRCVDGTRMCVDEMMAVDELGGFGNAGTMNVTELSTKVFTRGPTPFGSTPVTVDAFCTVLDSQRIYGNEQVIVAARDTSPVRGHGLDRPGPSLTPAITLLSAPTSAQAL</sequence>
<dbReference type="NCBIfam" id="TIGR01433">
    <property type="entry name" value="CyoA"/>
    <property type="match status" value="1"/>
</dbReference>
<dbReference type="PROSITE" id="PS50999">
    <property type="entry name" value="COX2_TM"/>
    <property type="match status" value="1"/>
</dbReference>
<dbReference type="Proteomes" id="UP000679284">
    <property type="component" value="Chromosome"/>
</dbReference>
<evidence type="ECO:0000256" key="6">
    <source>
        <dbReference type="ARBA" id="ARBA00022692"/>
    </source>
</evidence>
<proteinExistence type="inferred from homology"/>
<dbReference type="GO" id="GO:0005507">
    <property type="term" value="F:copper ion binding"/>
    <property type="evidence" value="ECO:0007669"/>
    <property type="project" value="InterPro"/>
</dbReference>
<feature type="transmembrane region" description="Helical" evidence="15">
    <location>
        <begin position="140"/>
        <end position="161"/>
    </location>
</feature>
<evidence type="ECO:0000256" key="2">
    <source>
        <dbReference type="ARBA" id="ARBA00007866"/>
    </source>
</evidence>
<dbReference type="Pfam" id="PF00116">
    <property type="entry name" value="COX2"/>
    <property type="match status" value="1"/>
</dbReference>
<dbReference type="InterPro" id="IPR036257">
    <property type="entry name" value="Cyt_c_oxidase_su2_TM_sf"/>
</dbReference>
<dbReference type="Gene3D" id="1.10.287.90">
    <property type="match status" value="1"/>
</dbReference>
<dbReference type="SUPFAM" id="SSF49503">
    <property type="entry name" value="Cupredoxins"/>
    <property type="match status" value="1"/>
</dbReference>
<keyword evidence="5" id="KW-0679">Respiratory chain</keyword>
<dbReference type="GO" id="GO:0009486">
    <property type="term" value="F:cytochrome bo3 ubiquinol oxidase activity"/>
    <property type="evidence" value="ECO:0007669"/>
    <property type="project" value="InterPro"/>
</dbReference>
<feature type="domain" description="Cytochrome oxidase subunit II copper A binding" evidence="16">
    <location>
        <begin position="185"/>
        <end position="297"/>
    </location>
</feature>
<dbReference type="Pfam" id="PF06481">
    <property type="entry name" value="COX_ARM"/>
    <property type="match status" value="1"/>
</dbReference>
<dbReference type="AlphaFoldDB" id="A0A8J8SKM0"/>
<evidence type="ECO:0000256" key="4">
    <source>
        <dbReference type="ARBA" id="ARBA00022475"/>
    </source>
</evidence>
<keyword evidence="10" id="KW-0560">Oxidoreductase</keyword>
<dbReference type="GO" id="GO:0016682">
    <property type="term" value="F:oxidoreductase activity, acting on diphenols and related substances as donors, oxygen as acceptor"/>
    <property type="evidence" value="ECO:0007669"/>
    <property type="project" value="InterPro"/>
</dbReference>
<evidence type="ECO:0000256" key="13">
    <source>
        <dbReference type="ARBA" id="ARBA00023288"/>
    </source>
</evidence>
<feature type="transmembrane region" description="Helical" evidence="15">
    <location>
        <begin position="95"/>
        <end position="119"/>
    </location>
</feature>
<accession>A0A8J8SKM0</accession>
<evidence type="ECO:0000259" key="16">
    <source>
        <dbReference type="PROSITE" id="PS50857"/>
    </source>
</evidence>
<dbReference type="GO" id="GO:0005886">
    <property type="term" value="C:plasma membrane"/>
    <property type="evidence" value="ECO:0007669"/>
    <property type="project" value="UniProtKB-SubCell"/>
</dbReference>
<comment type="similarity">
    <text evidence="2">Belongs to the cytochrome c oxidase subunit 2 family.</text>
</comment>
<dbReference type="GO" id="GO:0042773">
    <property type="term" value="P:ATP synthesis coupled electron transport"/>
    <property type="evidence" value="ECO:0007669"/>
    <property type="project" value="TreeGrafter"/>
</dbReference>
<dbReference type="InterPro" id="IPR008972">
    <property type="entry name" value="Cupredoxin"/>
</dbReference>
<keyword evidence="8" id="KW-0249">Electron transport</keyword>
<evidence type="ECO:0000256" key="5">
    <source>
        <dbReference type="ARBA" id="ARBA00022660"/>
    </source>
</evidence>
<dbReference type="KEGG" id="fap:GR316_07340"/>
<evidence type="ECO:0000256" key="3">
    <source>
        <dbReference type="ARBA" id="ARBA00022448"/>
    </source>
</evidence>
<evidence type="ECO:0000256" key="14">
    <source>
        <dbReference type="ARBA" id="ARBA00030198"/>
    </source>
</evidence>
<keyword evidence="3" id="KW-0813">Transport</keyword>
<gene>
    <name evidence="18" type="primary">cyoA</name>
    <name evidence="18" type="ORF">GR316_07340</name>
</gene>
<feature type="transmembrane region" description="Helical" evidence="15">
    <location>
        <begin position="65"/>
        <end position="83"/>
    </location>
</feature>
<evidence type="ECO:0000256" key="11">
    <source>
        <dbReference type="ARBA" id="ARBA00023136"/>
    </source>
</evidence>